<feature type="compositionally biased region" description="Acidic residues" evidence="1">
    <location>
        <begin position="271"/>
        <end position="293"/>
    </location>
</feature>
<feature type="compositionally biased region" description="Basic and acidic residues" evidence="1">
    <location>
        <begin position="254"/>
        <end position="265"/>
    </location>
</feature>
<proteinExistence type="predicted"/>
<dbReference type="AlphaFoldDB" id="C6HHW2"/>
<organism evidence="2 3">
    <name type="scientific">Ajellomyces capsulatus (strain H143)</name>
    <name type="common">Darling's disease fungus</name>
    <name type="synonym">Histoplasma capsulatum</name>
    <dbReference type="NCBI Taxonomy" id="544712"/>
    <lineage>
        <taxon>Eukaryota</taxon>
        <taxon>Fungi</taxon>
        <taxon>Dikarya</taxon>
        <taxon>Ascomycota</taxon>
        <taxon>Pezizomycotina</taxon>
        <taxon>Eurotiomycetes</taxon>
        <taxon>Eurotiomycetidae</taxon>
        <taxon>Onygenales</taxon>
        <taxon>Ajellomycetaceae</taxon>
        <taxon>Histoplasma</taxon>
    </lineage>
</organism>
<feature type="compositionally biased region" description="Basic and acidic residues" evidence="1">
    <location>
        <begin position="235"/>
        <end position="246"/>
    </location>
</feature>
<accession>C6HHW2</accession>
<sequence>MGLIGRLLTCNIHPQTRPDRQRNGCAVTKVDQQAQVSLFYDTDQQVENMSGQRLQLPGYMWYTTYSVFGSSYTAHLVQIRGEYSSIKQRPRPHLFFATAVTFLKCLISELTSPKFTQPLLIFLSVAGALGVTAGISLHFSSGYMHQLLDIRTGGEDNDYTTKKRKFIVDNGSSSNNDLTHPRQKTRDGRMYTTSAGSNRASLRDIMTAQNKPWLARNRNEEQTAMTSLWQVPAFKNERKEETKRDDESEIESEQVPRGERDREDLLATIILEEEEDDDYGEGEGEGEEEDNEI</sequence>
<protein>
    <submittedName>
        <fullName evidence="2">Uncharacterized protein</fullName>
    </submittedName>
</protein>
<dbReference type="VEuPathDB" id="FungiDB:HCDG_05793"/>
<dbReference type="Proteomes" id="UP000002624">
    <property type="component" value="Unassembled WGS sequence"/>
</dbReference>
<dbReference type="OrthoDB" id="4502894at2759"/>
<reference evidence="3" key="1">
    <citation type="submission" date="2009-05" db="EMBL/GenBank/DDBJ databases">
        <title>The genome sequence of Ajellomyces capsulatus strain H143.</title>
        <authorList>
            <person name="Champion M."/>
            <person name="Cuomo C.A."/>
            <person name="Ma L.-J."/>
            <person name="Henn M.R."/>
            <person name="Sil A."/>
            <person name="Goldman B."/>
            <person name="Young S.K."/>
            <person name="Kodira C.D."/>
            <person name="Zeng Q."/>
            <person name="Koehrsen M."/>
            <person name="Alvarado L."/>
            <person name="Berlin A.M."/>
            <person name="Borenstein D."/>
            <person name="Chen Z."/>
            <person name="Engels R."/>
            <person name="Freedman E."/>
            <person name="Gellesch M."/>
            <person name="Goldberg J."/>
            <person name="Griggs A."/>
            <person name="Gujja S."/>
            <person name="Heiman D.I."/>
            <person name="Hepburn T.A."/>
            <person name="Howarth C."/>
            <person name="Jen D."/>
            <person name="Larson L."/>
            <person name="Lewis B."/>
            <person name="Mehta T."/>
            <person name="Park D."/>
            <person name="Pearson M."/>
            <person name="Roberts A."/>
            <person name="Saif S."/>
            <person name="Shea T.D."/>
            <person name="Shenoy N."/>
            <person name="Sisk P."/>
            <person name="Stolte C."/>
            <person name="Sykes S."/>
            <person name="Walk T."/>
            <person name="White J."/>
            <person name="Yandava C."/>
            <person name="Klein B."/>
            <person name="McEwen J.G."/>
            <person name="Puccia R."/>
            <person name="Goldman G.H."/>
            <person name="Felipe M.S."/>
            <person name="Nino-Vega G."/>
            <person name="San-Blas G."/>
            <person name="Taylor J.W."/>
            <person name="Mendoza L."/>
            <person name="Galagan J.E."/>
            <person name="Nusbaum C."/>
            <person name="Birren B.W."/>
        </authorList>
    </citation>
    <scope>NUCLEOTIDE SEQUENCE [LARGE SCALE GENOMIC DNA]</scope>
    <source>
        <strain evidence="3">H143</strain>
    </source>
</reference>
<name>C6HHW2_AJECH</name>
<feature type="region of interest" description="Disordered" evidence="1">
    <location>
        <begin position="170"/>
        <end position="194"/>
    </location>
</feature>
<evidence type="ECO:0000256" key="1">
    <source>
        <dbReference type="SAM" id="MobiDB-lite"/>
    </source>
</evidence>
<feature type="region of interest" description="Disordered" evidence="1">
    <location>
        <begin position="224"/>
        <end position="293"/>
    </location>
</feature>
<evidence type="ECO:0000313" key="3">
    <source>
        <dbReference type="Proteomes" id="UP000002624"/>
    </source>
</evidence>
<dbReference type="OMA" id="FPRNINP"/>
<evidence type="ECO:0000313" key="2">
    <source>
        <dbReference type="EMBL" id="EER40396.1"/>
    </source>
</evidence>
<dbReference type="HOGENOM" id="CLU_949850_0_0_1"/>
<gene>
    <name evidence="2" type="ORF">HCDG_05793</name>
</gene>
<dbReference type="EMBL" id="GG692427">
    <property type="protein sequence ID" value="EER40396.1"/>
    <property type="molecule type" value="Genomic_DNA"/>
</dbReference>